<dbReference type="FunFam" id="1.20.58.340:FF:000012">
    <property type="entry name" value="Magnesium transport protein CorA"/>
    <property type="match status" value="1"/>
</dbReference>
<comment type="similarity">
    <text evidence="2 8">Belongs to the CorA metal ion transporter (MIT) (TC 1.A.35) family.</text>
</comment>
<dbReference type="PANTHER" id="PTHR46494">
    <property type="entry name" value="CORA FAMILY METAL ION TRANSPORTER (EUROFUNG)"/>
    <property type="match status" value="1"/>
</dbReference>
<keyword evidence="4 8" id="KW-1003">Cell membrane</keyword>
<proteinExistence type="inferred from homology"/>
<evidence type="ECO:0000313" key="11">
    <source>
        <dbReference type="Proteomes" id="UP000218899"/>
    </source>
</evidence>
<dbReference type="GO" id="GO:0000287">
    <property type="term" value="F:magnesium ion binding"/>
    <property type="evidence" value="ECO:0007669"/>
    <property type="project" value="TreeGrafter"/>
</dbReference>
<keyword evidence="5 8" id="KW-0812">Transmembrane</keyword>
<dbReference type="InterPro" id="IPR045863">
    <property type="entry name" value="CorA_TM1_TM2"/>
</dbReference>
<dbReference type="InterPro" id="IPR004488">
    <property type="entry name" value="Mg/Co-transport_prot_CorA"/>
</dbReference>
<dbReference type="GO" id="GO:0015087">
    <property type="term" value="F:cobalt ion transmembrane transporter activity"/>
    <property type="evidence" value="ECO:0007669"/>
    <property type="project" value="UniProtKB-UniRule"/>
</dbReference>
<dbReference type="Pfam" id="PF01544">
    <property type="entry name" value="CorA"/>
    <property type="match status" value="1"/>
</dbReference>
<keyword evidence="7 8" id="KW-0472">Membrane</keyword>
<dbReference type="GO" id="GO:0050897">
    <property type="term" value="F:cobalt ion binding"/>
    <property type="evidence" value="ECO:0007669"/>
    <property type="project" value="TreeGrafter"/>
</dbReference>
<dbReference type="SUPFAM" id="SSF144083">
    <property type="entry name" value="Magnesium transport protein CorA, transmembrane region"/>
    <property type="match status" value="1"/>
</dbReference>
<protein>
    <recommendedName>
        <fullName evidence="8">Magnesium transport protein CorA</fullName>
    </recommendedName>
</protein>
<keyword evidence="8" id="KW-0406">Ion transport</keyword>
<keyword evidence="3 8" id="KW-0813">Transport</keyword>
<feature type="compositionally biased region" description="Basic residues" evidence="9">
    <location>
        <begin position="1"/>
        <end position="11"/>
    </location>
</feature>
<feature type="transmembrane region" description="Helical" evidence="8">
    <location>
        <begin position="291"/>
        <end position="314"/>
    </location>
</feature>
<evidence type="ECO:0000256" key="4">
    <source>
        <dbReference type="ARBA" id="ARBA00022475"/>
    </source>
</evidence>
<keyword evidence="11" id="KW-1185">Reference proteome</keyword>
<dbReference type="Gene3D" id="3.30.460.20">
    <property type="entry name" value="CorA soluble domain-like"/>
    <property type="match status" value="1"/>
</dbReference>
<dbReference type="EMBL" id="AP014936">
    <property type="protein sequence ID" value="BAU50291.1"/>
    <property type="molecule type" value="Genomic_DNA"/>
</dbReference>
<evidence type="ECO:0000256" key="2">
    <source>
        <dbReference type="ARBA" id="ARBA00009765"/>
    </source>
</evidence>
<feature type="region of interest" description="Disordered" evidence="9">
    <location>
        <begin position="1"/>
        <end position="20"/>
    </location>
</feature>
<dbReference type="CDD" id="cd12828">
    <property type="entry name" value="TmCorA-like_1"/>
    <property type="match status" value="1"/>
</dbReference>
<comment type="subcellular location">
    <subcellularLocation>
        <location evidence="1">Cell membrane</location>
        <topology evidence="1">Multi-pass membrane protein</topology>
    </subcellularLocation>
    <subcellularLocation>
        <location evidence="8">Membrane</location>
        <topology evidence="8">Multi-pass membrane protein</topology>
    </subcellularLocation>
</comment>
<evidence type="ECO:0000313" key="10">
    <source>
        <dbReference type="EMBL" id="BAU50291.1"/>
    </source>
</evidence>
<dbReference type="OrthoDB" id="9803416at2"/>
<name>A0A1B4VD63_9GAMM</name>
<evidence type="ECO:0000256" key="5">
    <source>
        <dbReference type="ARBA" id="ARBA00022692"/>
    </source>
</evidence>
<accession>A0A1B4VD63</accession>
<organism evidence="10 11">
    <name type="scientific">Sulfurifustis variabilis</name>
    <dbReference type="NCBI Taxonomy" id="1675686"/>
    <lineage>
        <taxon>Bacteria</taxon>
        <taxon>Pseudomonadati</taxon>
        <taxon>Pseudomonadota</taxon>
        <taxon>Gammaproteobacteria</taxon>
        <taxon>Acidiferrobacterales</taxon>
        <taxon>Acidiferrobacteraceae</taxon>
        <taxon>Sulfurifustis</taxon>
    </lineage>
</organism>
<evidence type="ECO:0000256" key="3">
    <source>
        <dbReference type="ARBA" id="ARBA00022448"/>
    </source>
</evidence>
<evidence type="ECO:0000256" key="9">
    <source>
        <dbReference type="SAM" id="MobiDB-lite"/>
    </source>
</evidence>
<dbReference type="AlphaFoldDB" id="A0A1B4VD63"/>
<dbReference type="RefSeq" id="WP_096462606.1">
    <property type="nucleotide sequence ID" value="NZ_AP014936.1"/>
</dbReference>
<dbReference type="InterPro" id="IPR002523">
    <property type="entry name" value="MgTranspt_CorA/ZnTranspt_ZntB"/>
</dbReference>
<evidence type="ECO:0000256" key="7">
    <source>
        <dbReference type="ARBA" id="ARBA00023136"/>
    </source>
</evidence>
<evidence type="ECO:0000256" key="6">
    <source>
        <dbReference type="ARBA" id="ARBA00022989"/>
    </source>
</evidence>
<reference evidence="10 11" key="1">
    <citation type="submission" date="2015-08" db="EMBL/GenBank/DDBJ databases">
        <title>Complete genome sequence of Sulfurifustis variabilis.</title>
        <authorList>
            <person name="Miura A."/>
            <person name="Kojima H."/>
            <person name="Fukui M."/>
        </authorList>
    </citation>
    <scope>NUCLEOTIDE SEQUENCE [LARGE SCALE GENOMIC DNA]</scope>
    <source>
        <strain evidence="11">skN76</strain>
    </source>
</reference>
<dbReference type="NCBIfam" id="TIGR00383">
    <property type="entry name" value="corA"/>
    <property type="match status" value="1"/>
</dbReference>
<dbReference type="Gene3D" id="1.20.58.340">
    <property type="entry name" value="Magnesium transport protein CorA, transmembrane region"/>
    <property type="match status" value="2"/>
</dbReference>
<evidence type="ECO:0000256" key="1">
    <source>
        <dbReference type="ARBA" id="ARBA00004651"/>
    </source>
</evidence>
<dbReference type="GO" id="GO:0015095">
    <property type="term" value="F:magnesium ion transmembrane transporter activity"/>
    <property type="evidence" value="ECO:0007669"/>
    <property type="project" value="UniProtKB-UniRule"/>
</dbReference>
<dbReference type="PANTHER" id="PTHR46494:SF1">
    <property type="entry name" value="CORA FAMILY METAL ION TRANSPORTER (EUROFUNG)"/>
    <property type="match status" value="1"/>
</dbReference>
<dbReference type="Proteomes" id="UP000218899">
    <property type="component" value="Chromosome"/>
</dbReference>
<gene>
    <name evidence="8" type="primary">corA</name>
    <name evidence="10" type="ORF">SVA_3757</name>
</gene>
<keyword evidence="8" id="KW-0460">Magnesium</keyword>
<sequence>MRRLLKKRSRKAGLPPGTPVHIGERRSETTELRLVHYEDGALERRQIAAVEEALPYLARPGITWLHAVGAHDAERLKRLEQLGLHPLVIEDILNTDQRTKFEDYGEYAYLVLKMLSDGTEDAIEIEQISIVLGKNYVVSVEEGPSGAFASVEALIDKDRARVRQSGADYLAYLLLDRVVDNYFIVLERLGERIDALQDELVSGPGPQTLRLLHHLRRETLVLRRSVWPLREVIGGLERERSALIRPETAVYLRDVYDHTIHVVDTIETFREVLSGMLELYMSSSTNRLNEVIKVLTVIATVFIPPTFIASVYGMNFRHMPELDSPWGYPVTWLAMLGLGAGMLAYFRKKRWL</sequence>
<comment type="function">
    <text evidence="8">Mediates influx of magnesium ions.</text>
</comment>
<evidence type="ECO:0000256" key="8">
    <source>
        <dbReference type="RuleBase" id="RU362010"/>
    </source>
</evidence>
<feature type="transmembrane region" description="Helical" evidence="8">
    <location>
        <begin position="326"/>
        <end position="346"/>
    </location>
</feature>
<keyword evidence="6 8" id="KW-1133">Transmembrane helix</keyword>
<dbReference type="SUPFAM" id="SSF143865">
    <property type="entry name" value="CorA soluble domain-like"/>
    <property type="match status" value="1"/>
</dbReference>
<dbReference type="InterPro" id="IPR045861">
    <property type="entry name" value="CorA_cytoplasmic_dom"/>
</dbReference>
<dbReference type="KEGG" id="sva:SVA_3757"/>
<dbReference type="GO" id="GO:0005886">
    <property type="term" value="C:plasma membrane"/>
    <property type="evidence" value="ECO:0007669"/>
    <property type="project" value="UniProtKB-SubCell"/>
</dbReference>